<feature type="transmembrane region" description="Helical" evidence="1">
    <location>
        <begin position="106"/>
        <end position="128"/>
    </location>
</feature>
<comment type="caution">
    <text evidence="2">The sequence shown here is derived from an EMBL/GenBank/DDBJ whole genome shotgun (WGS) entry which is preliminary data.</text>
</comment>
<gene>
    <name evidence="2" type="ORF">ETSY1_06790</name>
</gene>
<keyword evidence="1" id="KW-0472">Membrane</keyword>
<dbReference type="HOGENOM" id="CLU_1942425_0_0_7"/>
<feature type="transmembrane region" description="Helical" evidence="1">
    <location>
        <begin position="6"/>
        <end position="22"/>
    </location>
</feature>
<proteinExistence type="predicted"/>
<evidence type="ECO:0008006" key="4">
    <source>
        <dbReference type="Google" id="ProtNLM"/>
    </source>
</evidence>
<protein>
    <recommendedName>
        <fullName evidence="4">Copper resistance protein D domain-containing protein</fullName>
    </recommendedName>
</protein>
<keyword evidence="1" id="KW-1133">Transmembrane helix</keyword>
<feature type="transmembrane region" description="Helical" evidence="1">
    <location>
        <begin position="42"/>
        <end position="60"/>
    </location>
</feature>
<evidence type="ECO:0000313" key="3">
    <source>
        <dbReference type="Proteomes" id="UP000019141"/>
    </source>
</evidence>
<evidence type="ECO:0000256" key="1">
    <source>
        <dbReference type="SAM" id="Phobius"/>
    </source>
</evidence>
<organism evidence="2 3">
    <name type="scientific">Entotheonella factor</name>
    <dbReference type="NCBI Taxonomy" id="1429438"/>
    <lineage>
        <taxon>Bacteria</taxon>
        <taxon>Pseudomonadati</taxon>
        <taxon>Nitrospinota/Tectimicrobiota group</taxon>
        <taxon>Candidatus Tectimicrobiota</taxon>
        <taxon>Candidatus Entotheonellia</taxon>
        <taxon>Candidatus Entotheonellales</taxon>
        <taxon>Candidatus Entotheonellaceae</taxon>
        <taxon>Candidatus Entotheonella</taxon>
    </lineage>
</organism>
<feature type="transmembrane region" description="Helical" evidence="1">
    <location>
        <begin position="72"/>
        <end position="94"/>
    </location>
</feature>
<name>W4LV26_ENTF1</name>
<keyword evidence="1" id="KW-0812">Transmembrane</keyword>
<keyword evidence="3" id="KW-1185">Reference proteome</keyword>
<dbReference type="EMBL" id="AZHW01000216">
    <property type="protein sequence ID" value="ETX01596.1"/>
    <property type="molecule type" value="Genomic_DNA"/>
</dbReference>
<dbReference type="AlphaFoldDB" id="W4LV26"/>
<feature type="non-terminal residue" evidence="2">
    <location>
        <position position="1"/>
    </location>
</feature>
<sequence>LYVLAVWIHILTVCFWIGAMFFGDPQSTRFFSKLFERKLGGVGWYAQTVLWVTGLFMLHYKGILGQLFTIDFIASAYGRVLWIKILLVLTLVTFQITIGNKPSKMVYGYILVAFATVGMAVLLVRPVIF</sequence>
<reference evidence="2 3" key="1">
    <citation type="journal article" date="2014" name="Nature">
        <title>An environmental bacterial taxon with a large and distinct metabolic repertoire.</title>
        <authorList>
            <person name="Wilson M.C."/>
            <person name="Mori T."/>
            <person name="Ruckert C."/>
            <person name="Uria A.R."/>
            <person name="Helf M.J."/>
            <person name="Takada K."/>
            <person name="Gernert C."/>
            <person name="Steffens U.A."/>
            <person name="Heycke N."/>
            <person name="Schmitt S."/>
            <person name="Rinke C."/>
            <person name="Helfrich E.J."/>
            <person name="Brachmann A.O."/>
            <person name="Gurgui C."/>
            <person name="Wakimoto T."/>
            <person name="Kracht M."/>
            <person name="Crusemann M."/>
            <person name="Hentschel U."/>
            <person name="Abe I."/>
            <person name="Matsunaga S."/>
            <person name="Kalinowski J."/>
            <person name="Takeyama H."/>
            <person name="Piel J."/>
        </authorList>
    </citation>
    <scope>NUCLEOTIDE SEQUENCE [LARGE SCALE GENOMIC DNA]</scope>
    <source>
        <strain evidence="3">TSY1</strain>
    </source>
</reference>
<dbReference type="Proteomes" id="UP000019141">
    <property type="component" value="Unassembled WGS sequence"/>
</dbReference>
<evidence type="ECO:0000313" key="2">
    <source>
        <dbReference type="EMBL" id="ETX01596.1"/>
    </source>
</evidence>
<accession>W4LV26</accession>